<comment type="caution">
    <text evidence="2">The sequence shown here is derived from an EMBL/GenBank/DDBJ whole genome shotgun (WGS) entry which is preliminary data.</text>
</comment>
<keyword evidence="3" id="KW-1185">Reference proteome</keyword>
<dbReference type="NCBIfam" id="TIGR02206">
    <property type="entry name" value="intg_mem_TP0381"/>
    <property type="match status" value="1"/>
</dbReference>
<keyword evidence="1" id="KW-0812">Transmembrane</keyword>
<dbReference type="AlphaFoldDB" id="A0A838CST9"/>
<feature type="transmembrane region" description="Helical" evidence="1">
    <location>
        <begin position="169"/>
        <end position="192"/>
    </location>
</feature>
<dbReference type="EMBL" id="JACEFG010000002">
    <property type="protein sequence ID" value="MBA2175202.1"/>
    <property type="molecule type" value="Genomic_DNA"/>
</dbReference>
<feature type="transmembrane region" description="Helical" evidence="1">
    <location>
        <begin position="81"/>
        <end position="101"/>
    </location>
</feature>
<name>A0A838CST9_9BACI</name>
<dbReference type="Pfam" id="PF14808">
    <property type="entry name" value="TMEM164"/>
    <property type="match status" value="1"/>
</dbReference>
<gene>
    <name evidence="2" type="ORF">H0266_09880</name>
</gene>
<protein>
    <submittedName>
        <fullName evidence="2">TIGR02206 family membrane protein</fullName>
    </submittedName>
</protein>
<sequence>MEKWFSTYSSYPFELFTTSHILALIIFLTGAVFLLASATWITARPRVVLFIRVGLFILLFISEASYQYWAIKNDVWSMTYYVPLHLCGIASILGMITLATYHSKLIKLNYFIGIIPALIALVTPDLLYDYQHFRFWKFFIHHMAIIWTSLFLIVTTSVRVTWVTMIKAYVWLILYGVIVGTINSILGSNYMFLDGPPDAATPLDYLGDGVWYYINLGILSLTLFSIMVIIYRFIEKRFTP</sequence>
<dbReference type="RefSeq" id="WP_181472233.1">
    <property type="nucleotide sequence ID" value="NZ_JACEFG010000002.1"/>
</dbReference>
<reference evidence="2 3" key="1">
    <citation type="journal article" date="2004" name="Extremophiles">
        <title>Halobacillus locisalis sp. nov., a halophilic bacterium isolated from a marine solar saltern of the Yellow Sea in Korea.</title>
        <authorList>
            <person name="Yoon J.H."/>
            <person name="Kang K.H."/>
            <person name="Oh T.K."/>
            <person name="Park Y.H."/>
        </authorList>
    </citation>
    <scope>NUCLEOTIDE SEQUENCE [LARGE SCALE GENOMIC DNA]</scope>
    <source>
        <strain evidence="2 3">KCTC 3788</strain>
    </source>
</reference>
<organism evidence="2 3">
    <name type="scientific">Halobacillus locisalis</name>
    <dbReference type="NCBI Taxonomy" id="220753"/>
    <lineage>
        <taxon>Bacteria</taxon>
        <taxon>Bacillati</taxon>
        <taxon>Bacillota</taxon>
        <taxon>Bacilli</taxon>
        <taxon>Bacillales</taxon>
        <taxon>Bacillaceae</taxon>
        <taxon>Halobacillus</taxon>
    </lineage>
</organism>
<evidence type="ECO:0000313" key="3">
    <source>
        <dbReference type="Proteomes" id="UP000571017"/>
    </source>
</evidence>
<feature type="transmembrane region" description="Helical" evidence="1">
    <location>
        <begin position="108"/>
        <end position="127"/>
    </location>
</feature>
<dbReference type="InterPro" id="IPR011737">
    <property type="entry name" value="CHP02206_TP0381"/>
</dbReference>
<evidence type="ECO:0000256" key="1">
    <source>
        <dbReference type="SAM" id="Phobius"/>
    </source>
</evidence>
<keyword evidence="1" id="KW-1133">Transmembrane helix</keyword>
<dbReference type="Proteomes" id="UP000571017">
    <property type="component" value="Unassembled WGS sequence"/>
</dbReference>
<feature type="transmembrane region" description="Helical" evidence="1">
    <location>
        <begin position="139"/>
        <end position="162"/>
    </location>
</feature>
<proteinExistence type="predicted"/>
<evidence type="ECO:0000313" key="2">
    <source>
        <dbReference type="EMBL" id="MBA2175202.1"/>
    </source>
</evidence>
<accession>A0A838CST9</accession>
<feature type="transmembrane region" description="Helical" evidence="1">
    <location>
        <begin position="212"/>
        <end position="234"/>
    </location>
</feature>
<feature type="transmembrane region" description="Helical" evidence="1">
    <location>
        <begin position="20"/>
        <end position="42"/>
    </location>
</feature>
<keyword evidence="1" id="KW-0472">Membrane</keyword>
<feature type="transmembrane region" description="Helical" evidence="1">
    <location>
        <begin position="49"/>
        <end position="69"/>
    </location>
</feature>